<dbReference type="OrthoDB" id="4062651at2759"/>
<dbReference type="Pfam" id="PF01416">
    <property type="entry name" value="PseudoU_synth_1"/>
    <property type="match status" value="1"/>
</dbReference>
<dbReference type="InterPro" id="IPR017441">
    <property type="entry name" value="Protein_kinase_ATP_BS"/>
</dbReference>
<keyword evidence="17" id="KW-1185">Reference proteome</keyword>
<feature type="binding site" evidence="13">
    <location>
        <position position="171"/>
    </location>
    <ligand>
        <name>ATP</name>
        <dbReference type="ChEBI" id="CHEBI:30616"/>
    </ligand>
</feature>
<dbReference type="PROSITE" id="PS50011">
    <property type="entry name" value="PROTEIN_KINASE_DOM"/>
    <property type="match status" value="1"/>
</dbReference>
<name>A0A9E7J9T1_9LILI</name>
<dbReference type="GO" id="GO:0003723">
    <property type="term" value="F:RNA binding"/>
    <property type="evidence" value="ECO:0007669"/>
    <property type="project" value="InterPro"/>
</dbReference>
<evidence type="ECO:0000256" key="3">
    <source>
        <dbReference type="ARBA" id="ARBA00012513"/>
    </source>
</evidence>
<dbReference type="CDD" id="cd14066">
    <property type="entry name" value="STKc_IRAK"/>
    <property type="match status" value="1"/>
</dbReference>
<evidence type="ECO:0000256" key="11">
    <source>
        <dbReference type="ARBA" id="ARBA00023235"/>
    </source>
</evidence>
<organism evidence="16 17">
    <name type="scientific">Musa troglodytarum</name>
    <name type="common">fe'i banana</name>
    <dbReference type="NCBI Taxonomy" id="320322"/>
    <lineage>
        <taxon>Eukaryota</taxon>
        <taxon>Viridiplantae</taxon>
        <taxon>Streptophyta</taxon>
        <taxon>Embryophyta</taxon>
        <taxon>Tracheophyta</taxon>
        <taxon>Spermatophyta</taxon>
        <taxon>Magnoliopsida</taxon>
        <taxon>Liliopsida</taxon>
        <taxon>Zingiberales</taxon>
        <taxon>Musaceae</taxon>
        <taxon>Musa</taxon>
    </lineage>
</organism>
<protein>
    <recommendedName>
        <fullName evidence="3">non-specific serine/threonine protein kinase</fullName>
        <ecNumber evidence="3">2.7.11.1</ecNumber>
    </recommendedName>
</protein>
<dbReference type="GO" id="GO:0009982">
    <property type="term" value="F:pseudouridine synthase activity"/>
    <property type="evidence" value="ECO:0007669"/>
    <property type="project" value="InterPro"/>
</dbReference>
<dbReference type="GO" id="GO:0001522">
    <property type="term" value="P:pseudouridine synthesis"/>
    <property type="evidence" value="ECO:0007669"/>
    <property type="project" value="InterPro"/>
</dbReference>
<sequence>MDVSATHHFLGEPYLPKRPFEYNDLILDPAIPRSRARRRGSDLCAGGPREIGVDELLRHFGPDLTAMGACMSLEEHMEIGKATESLYPDENNDTSQNNVISALAPPKDVDDLRLISGYGNVNIFTYSEMRAATKNFRPDQVLGEGGFGVVYRGVIDESVRPGSETIQVAVKELKSDGLQGDKEWLAEVNYLGQLSHPNLVKLIGYCCEGDHRLLVYEYMASGSLDKHLFRRVCLTMPWSTRMKIALGAAKGLAFLHAAERSIIYRDFKTSNILLDEDYNAKLSDFGLAKEGPTGDQTHVSTRVVGTYGYAAPEYIMTGHLTARSDVYGFGVVLLEMLLGRRAMDKSRPSRHQNLVEWARPLLINGRKLLKILDPRMEGQYSNRVATDVASLAYRCLSQNPKGRPTMNQVVESLESLQDLPESWEGILFQSSEAAVTLYEAPKEIVSDCLEKNSGENGVNGSNVHANGRKKLGNGRSNSEPPPVEFSQYSPSPESDRHEPTAPMEKGAKLYFHYNHTDACRLSRWTARESFQYLYARPWQKVVDFYADLVSSGNGAFSLRSLFPSEDHSAGVTVETPCGSEETETSTEPSKHRTGRWERLTFKIVLSYHGGTFDGWQKQPGLHTVQGIVEHFLGRFVDEKKAEQLKEKSMPVEGCVIVAGRTDKGVTALQQVCSFYTWRKDVKCEDIKDTINEAVPGKLRALHVAEVGRVFHPNFAAKWRRYFYILPLNDNEESIISSSESDWTRTSDGEEDVQINRLLEGDEKEQQQTFSHVNEDDSPEIVGSKRRSFSVSKVDQLLRELEGKTLSYKMFARDTKASRSVGPATECFMFHARAAETKLPSDTEDYAYVQRVMCVELVANRFLRKMVRVLVATAIREVAAGADDDALIKLMDATCRRATAPPAPPEGLCLVNVGYEEFKQEFCWWALDPSTNQRVVPRGCDGRLVHATPPDMEETVSSSSSMAGHGSLCEQLKPARRQPET</sequence>
<keyword evidence="11" id="KW-0413">Isomerase</keyword>
<dbReference type="Gene3D" id="3.30.70.580">
    <property type="entry name" value="Pseudouridine synthase I, catalytic domain, N-terminal subdomain"/>
    <property type="match status" value="1"/>
</dbReference>
<dbReference type="EC" id="2.7.11.1" evidence="3"/>
<dbReference type="AlphaFoldDB" id="A0A9E7J9T1"/>
<keyword evidence="4" id="KW-1003">Cell membrane</keyword>
<evidence type="ECO:0000256" key="9">
    <source>
        <dbReference type="ARBA" id="ARBA00022840"/>
    </source>
</evidence>
<keyword evidence="8" id="KW-0418">Kinase</keyword>
<dbReference type="Gene3D" id="3.30.200.20">
    <property type="entry name" value="Phosphorylase Kinase, domain 1"/>
    <property type="match status" value="1"/>
</dbReference>
<keyword evidence="5" id="KW-0723">Serine/threonine-protein kinase</keyword>
<dbReference type="PANTHER" id="PTHR45621">
    <property type="entry name" value="OS01G0588500 PROTEIN-RELATED"/>
    <property type="match status" value="1"/>
</dbReference>
<feature type="compositionally biased region" description="Low complexity" evidence="14">
    <location>
        <begin position="454"/>
        <end position="463"/>
    </location>
</feature>
<evidence type="ECO:0000259" key="15">
    <source>
        <dbReference type="PROSITE" id="PS50011"/>
    </source>
</evidence>
<keyword evidence="7 13" id="KW-0547">Nucleotide-binding</keyword>
<feature type="region of interest" description="Disordered" evidence="14">
    <location>
        <begin position="453"/>
        <end position="501"/>
    </location>
</feature>
<evidence type="ECO:0000256" key="6">
    <source>
        <dbReference type="ARBA" id="ARBA00022679"/>
    </source>
</evidence>
<evidence type="ECO:0000256" key="7">
    <source>
        <dbReference type="ARBA" id="ARBA00022741"/>
    </source>
</evidence>
<proteinExistence type="inferred from homology"/>
<dbReference type="Pfam" id="PF00069">
    <property type="entry name" value="Pkinase"/>
    <property type="match status" value="1"/>
</dbReference>
<dbReference type="InterPro" id="IPR020097">
    <property type="entry name" value="PsdUridine_synth_TruA_a/b_dom"/>
</dbReference>
<evidence type="ECO:0000256" key="2">
    <source>
        <dbReference type="ARBA" id="ARBA00008684"/>
    </source>
</evidence>
<dbReference type="InterPro" id="IPR050823">
    <property type="entry name" value="Plant_Ser_Thr_Prot_Kinase"/>
</dbReference>
<evidence type="ECO:0000256" key="8">
    <source>
        <dbReference type="ARBA" id="ARBA00022777"/>
    </source>
</evidence>
<comment type="subcellular location">
    <subcellularLocation>
        <location evidence="1">Cell membrane</location>
    </subcellularLocation>
</comment>
<dbReference type="SUPFAM" id="SSF55120">
    <property type="entry name" value="Pseudouridine synthase"/>
    <property type="match status" value="1"/>
</dbReference>
<evidence type="ECO:0000313" key="16">
    <source>
        <dbReference type="EMBL" id="URD73288.1"/>
    </source>
</evidence>
<accession>A0A9E7J9T1</accession>
<evidence type="ECO:0000256" key="5">
    <source>
        <dbReference type="ARBA" id="ARBA00022527"/>
    </source>
</evidence>
<feature type="region of interest" description="Disordered" evidence="14">
    <location>
        <begin position="567"/>
        <end position="591"/>
    </location>
</feature>
<evidence type="ECO:0000256" key="1">
    <source>
        <dbReference type="ARBA" id="ARBA00004236"/>
    </source>
</evidence>
<dbReference type="InterPro" id="IPR020095">
    <property type="entry name" value="PsdUridine_synth_TruA_C"/>
</dbReference>
<dbReference type="InterPro" id="IPR008271">
    <property type="entry name" value="Ser/Thr_kinase_AS"/>
</dbReference>
<dbReference type="GO" id="GO:0004674">
    <property type="term" value="F:protein serine/threonine kinase activity"/>
    <property type="evidence" value="ECO:0007669"/>
    <property type="project" value="UniProtKB-KW"/>
</dbReference>
<dbReference type="FunFam" id="3.30.200.20:FF:000228">
    <property type="entry name" value="Serine/threonine-protein kinase BIK1"/>
    <property type="match status" value="1"/>
</dbReference>
<dbReference type="InterPro" id="IPR011009">
    <property type="entry name" value="Kinase-like_dom_sf"/>
</dbReference>
<comment type="function">
    <text evidence="12">May be involved in plant defense signaling.</text>
</comment>
<feature type="region of interest" description="Disordered" evidence="14">
    <location>
        <begin position="946"/>
        <end position="980"/>
    </location>
</feature>
<comment type="similarity">
    <text evidence="2">Belongs to the protein kinase superfamily. Ser/Thr protein kinase family.</text>
</comment>
<dbReference type="EMBL" id="CP097502">
    <property type="protein sequence ID" value="URD73288.1"/>
    <property type="molecule type" value="Genomic_DNA"/>
</dbReference>
<evidence type="ECO:0000256" key="14">
    <source>
        <dbReference type="SAM" id="MobiDB-lite"/>
    </source>
</evidence>
<dbReference type="PROSITE" id="PS00108">
    <property type="entry name" value="PROTEIN_KINASE_ST"/>
    <property type="match status" value="1"/>
</dbReference>
<dbReference type="SUPFAM" id="SSF56112">
    <property type="entry name" value="Protein kinase-like (PK-like)"/>
    <property type="match status" value="1"/>
</dbReference>
<evidence type="ECO:0000256" key="10">
    <source>
        <dbReference type="ARBA" id="ARBA00023136"/>
    </source>
</evidence>
<dbReference type="Proteomes" id="UP001055439">
    <property type="component" value="Chromosome 1"/>
</dbReference>
<dbReference type="GO" id="GO:0005886">
    <property type="term" value="C:plasma membrane"/>
    <property type="evidence" value="ECO:0007669"/>
    <property type="project" value="UniProtKB-SubCell"/>
</dbReference>
<reference evidence="16" key="1">
    <citation type="submission" date="2022-05" db="EMBL/GenBank/DDBJ databases">
        <title>The Musa troglodytarum L. genome provides insights into the mechanism of non-climacteric behaviour and enrichment of carotenoids.</title>
        <authorList>
            <person name="Wang J."/>
        </authorList>
    </citation>
    <scope>NUCLEOTIDE SEQUENCE</scope>
    <source>
        <tissue evidence="16">Leaf</tissue>
    </source>
</reference>
<dbReference type="PROSITE" id="PS00107">
    <property type="entry name" value="PROTEIN_KINASE_ATP"/>
    <property type="match status" value="1"/>
</dbReference>
<keyword evidence="6" id="KW-0808">Transferase</keyword>
<gene>
    <name evidence="16" type="ORF">MUK42_24911</name>
</gene>
<dbReference type="InterPro" id="IPR020103">
    <property type="entry name" value="PsdUridine_synth_cat_dom_sf"/>
</dbReference>
<dbReference type="InterPro" id="IPR020094">
    <property type="entry name" value="TruA/RsuA/RluB/E/F_N"/>
</dbReference>
<feature type="domain" description="Protein kinase" evidence="15">
    <location>
        <begin position="136"/>
        <end position="416"/>
    </location>
</feature>
<evidence type="ECO:0000256" key="4">
    <source>
        <dbReference type="ARBA" id="ARBA00022475"/>
    </source>
</evidence>
<evidence type="ECO:0000313" key="17">
    <source>
        <dbReference type="Proteomes" id="UP001055439"/>
    </source>
</evidence>
<dbReference type="InterPro" id="IPR000719">
    <property type="entry name" value="Prot_kinase_dom"/>
</dbReference>
<dbReference type="FunFam" id="1.10.510.10:FF:000032">
    <property type="entry name" value="Serine/threonine-protein kinase PBS1"/>
    <property type="match status" value="1"/>
</dbReference>
<evidence type="ECO:0000256" key="12">
    <source>
        <dbReference type="ARBA" id="ARBA00054261"/>
    </source>
</evidence>
<keyword evidence="9 13" id="KW-0067">ATP-binding</keyword>
<dbReference type="GO" id="GO:0005524">
    <property type="term" value="F:ATP binding"/>
    <property type="evidence" value="ECO:0007669"/>
    <property type="project" value="UniProtKB-UniRule"/>
</dbReference>
<dbReference type="Gene3D" id="3.30.70.660">
    <property type="entry name" value="Pseudouridine synthase I, catalytic domain, C-terminal subdomain"/>
    <property type="match status" value="1"/>
</dbReference>
<keyword evidence="10" id="KW-0472">Membrane</keyword>
<evidence type="ECO:0000256" key="13">
    <source>
        <dbReference type="PROSITE-ProRule" id="PRU10141"/>
    </source>
</evidence>
<dbReference type="Gene3D" id="1.10.510.10">
    <property type="entry name" value="Transferase(Phosphotransferase) domain 1"/>
    <property type="match status" value="1"/>
</dbReference>